<dbReference type="Gene3D" id="3.40.50.12780">
    <property type="entry name" value="N-terminal domain of ligase-like"/>
    <property type="match status" value="1"/>
</dbReference>
<evidence type="ECO:0000259" key="4">
    <source>
        <dbReference type="Pfam" id="PF00501"/>
    </source>
</evidence>
<sequence>MNLVERLLDWERREPQRIWLCQPIDDVERRYSFAQAADEVRRAATAIRALGLPPGSRIAISGRNTAHWVIADLAISMAGHVAVGLYPRQGKATLGYILEHADIHHIIVGPSLMAGDADELVAELPAGMHSIGLPYPGVPATTRGWNEFIAGHEPLRDYVAPADDAMAMLIYTSGTSGNPKGVMLSNASLSFAIDNILAHTMEARPHEVLFSYLPLAHLMERIFGEAMSLAVGAEVHFLERPEALAETLARVSPTRFSGVPLVYSRIQAGILGKLPQHKLDRLLGLPLVGTWFKRTLRRKMGLRRVDTLGSGAAPMPPAQIEWFARLGLKVLQGYGMTENCAYAAIELPDTARPGSVGRPLPGSGFRLAADGEIQFRHPAVMSGYYREPEKTREAFSDDGWLRTGDRGRVDADGFLYITGRIKDAFKTGKGKYVAPAEIESAMARCTDIEQMCVVGAGLNQPILLAALSPNAQQRPRAELEATLGAELQAVNAALDEHERLARCIIVDEPWSPDNGLLTPTGKIRRSVLEQHYASLIAAAAAQREPVVGWAADLRRDGAPTPARRLA</sequence>
<proteinExistence type="predicted"/>
<dbReference type="RefSeq" id="WP_166253182.1">
    <property type="nucleotide sequence ID" value="NZ_JAAMOW010000002.1"/>
</dbReference>
<keyword evidence="2" id="KW-0067">ATP-binding</keyword>
<evidence type="ECO:0000256" key="2">
    <source>
        <dbReference type="ARBA" id="ARBA00022840"/>
    </source>
</evidence>
<dbReference type="Proteomes" id="UP000472676">
    <property type="component" value="Unassembled WGS sequence"/>
</dbReference>
<feature type="domain" description="AMP-dependent synthetase/ligase" evidence="4">
    <location>
        <begin position="12"/>
        <end position="385"/>
    </location>
</feature>
<comment type="catalytic activity">
    <reaction evidence="3">
        <text>a long-chain fatty acid + ATP + CoA = a long-chain fatty acyl-CoA + AMP + diphosphate</text>
        <dbReference type="Rhea" id="RHEA:15421"/>
        <dbReference type="ChEBI" id="CHEBI:30616"/>
        <dbReference type="ChEBI" id="CHEBI:33019"/>
        <dbReference type="ChEBI" id="CHEBI:57287"/>
        <dbReference type="ChEBI" id="CHEBI:57560"/>
        <dbReference type="ChEBI" id="CHEBI:83139"/>
        <dbReference type="ChEBI" id="CHEBI:456215"/>
        <dbReference type="EC" id="6.2.1.3"/>
    </reaction>
    <physiologicalReaction direction="left-to-right" evidence="3">
        <dbReference type="Rhea" id="RHEA:15422"/>
    </physiologicalReaction>
</comment>
<dbReference type="InterPro" id="IPR045851">
    <property type="entry name" value="AMP-bd_C_sf"/>
</dbReference>
<dbReference type="PANTHER" id="PTHR43272:SF33">
    <property type="entry name" value="AMP-BINDING DOMAIN-CONTAINING PROTEIN-RELATED"/>
    <property type="match status" value="1"/>
</dbReference>
<dbReference type="GO" id="GO:0005524">
    <property type="term" value="F:ATP binding"/>
    <property type="evidence" value="ECO:0007669"/>
    <property type="project" value="UniProtKB-KW"/>
</dbReference>
<dbReference type="Pfam" id="PF23562">
    <property type="entry name" value="AMP-binding_C_3"/>
    <property type="match status" value="1"/>
</dbReference>
<evidence type="ECO:0000256" key="3">
    <source>
        <dbReference type="ARBA" id="ARBA00024484"/>
    </source>
</evidence>
<evidence type="ECO:0000313" key="5">
    <source>
        <dbReference type="EMBL" id="NGY04276.1"/>
    </source>
</evidence>
<comment type="caution">
    <text evidence="5">The sequence shown here is derived from an EMBL/GenBank/DDBJ whole genome shotgun (WGS) entry which is preliminary data.</text>
</comment>
<name>A0A6M2BNU4_9GAMM</name>
<dbReference type="EMBL" id="JAAMOW010000002">
    <property type="protein sequence ID" value="NGY04276.1"/>
    <property type="molecule type" value="Genomic_DNA"/>
</dbReference>
<dbReference type="InterPro" id="IPR000873">
    <property type="entry name" value="AMP-dep_synth/lig_dom"/>
</dbReference>
<keyword evidence="6" id="KW-1185">Reference proteome</keyword>
<reference evidence="5 6" key="1">
    <citation type="journal article" date="2014" name="Int. J. Syst. Evol. Microbiol.">
        <title>Solimonas terrae sp. nov., isolated from soil.</title>
        <authorList>
            <person name="Kim S.J."/>
            <person name="Moon J.Y."/>
            <person name="Weon H.Y."/>
            <person name="Ahn J.H."/>
            <person name="Chen W.M."/>
            <person name="Kwon S.W."/>
        </authorList>
    </citation>
    <scope>NUCLEOTIDE SEQUENCE [LARGE SCALE GENOMIC DNA]</scope>
    <source>
        <strain evidence="5 6">KIS83-12</strain>
    </source>
</reference>
<organism evidence="5 6">
    <name type="scientific">Solimonas terrae</name>
    <dbReference type="NCBI Taxonomy" id="1396819"/>
    <lineage>
        <taxon>Bacteria</taxon>
        <taxon>Pseudomonadati</taxon>
        <taxon>Pseudomonadota</taxon>
        <taxon>Gammaproteobacteria</taxon>
        <taxon>Nevskiales</taxon>
        <taxon>Nevskiaceae</taxon>
        <taxon>Solimonas</taxon>
    </lineage>
</organism>
<dbReference type="GO" id="GO:0004467">
    <property type="term" value="F:long-chain fatty acid-CoA ligase activity"/>
    <property type="evidence" value="ECO:0007669"/>
    <property type="project" value="UniProtKB-EC"/>
</dbReference>
<dbReference type="PANTHER" id="PTHR43272">
    <property type="entry name" value="LONG-CHAIN-FATTY-ACID--COA LIGASE"/>
    <property type="match status" value="1"/>
</dbReference>
<dbReference type="AlphaFoldDB" id="A0A6M2BNU4"/>
<dbReference type="InterPro" id="IPR020845">
    <property type="entry name" value="AMP-binding_CS"/>
</dbReference>
<dbReference type="Gene3D" id="3.30.300.30">
    <property type="match status" value="1"/>
</dbReference>
<protein>
    <submittedName>
        <fullName evidence="5">AMP-binding protein</fullName>
    </submittedName>
</protein>
<accession>A0A6M2BNU4</accession>
<evidence type="ECO:0000256" key="1">
    <source>
        <dbReference type="ARBA" id="ARBA00022741"/>
    </source>
</evidence>
<dbReference type="PROSITE" id="PS00455">
    <property type="entry name" value="AMP_BINDING"/>
    <property type="match status" value="1"/>
</dbReference>
<keyword evidence="1" id="KW-0547">Nucleotide-binding</keyword>
<dbReference type="InterPro" id="IPR042099">
    <property type="entry name" value="ANL_N_sf"/>
</dbReference>
<dbReference type="Pfam" id="PF00501">
    <property type="entry name" value="AMP-binding"/>
    <property type="match status" value="1"/>
</dbReference>
<evidence type="ECO:0000313" key="6">
    <source>
        <dbReference type="Proteomes" id="UP000472676"/>
    </source>
</evidence>
<dbReference type="GO" id="GO:0016020">
    <property type="term" value="C:membrane"/>
    <property type="evidence" value="ECO:0007669"/>
    <property type="project" value="TreeGrafter"/>
</dbReference>
<dbReference type="SUPFAM" id="SSF56801">
    <property type="entry name" value="Acetyl-CoA synthetase-like"/>
    <property type="match status" value="1"/>
</dbReference>
<gene>
    <name evidence="5" type="ORF">G7Y85_05840</name>
</gene>